<dbReference type="PANTHER" id="PTHR32305">
    <property type="match status" value="1"/>
</dbReference>
<evidence type="ECO:0000259" key="5">
    <source>
        <dbReference type="Pfam" id="PF21725"/>
    </source>
</evidence>
<dbReference type="InterPro" id="IPR022385">
    <property type="entry name" value="Rhs_assc_core"/>
</dbReference>
<dbReference type="Pfam" id="PF20148">
    <property type="entry name" value="DUF6531"/>
    <property type="match status" value="1"/>
</dbReference>
<dbReference type="InterPro" id="IPR056823">
    <property type="entry name" value="TEN-like_YD-shell"/>
</dbReference>
<feature type="compositionally biased region" description="Basic and acidic residues" evidence="2">
    <location>
        <begin position="221"/>
        <end position="237"/>
    </location>
</feature>
<dbReference type="NCBIfam" id="TIGR01643">
    <property type="entry name" value="YD_repeat_2x"/>
    <property type="match status" value="11"/>
</dbReference>
<feature type="region of interest" description="Disordered" evidence="2">
    <location>
        <begin position="383"/>
        <end position="427"/>
    </location>
</feature>
<organism evidence="7 8">
    <name type="scientific">Streptomyces pyxinae</name>
    <dbReference type="NCBI Taxonomy" id="2970734"/>
    <lineage>
        <taxon>Bacteria</taxon>
        <taxon>Bacillati</taxon>
        <taxon>Actinomycetota</taxon>
        <taxon>Actinomycetes</taxon>
        <taxon>Kitasatosporales</taxon>
        <taxon>Streptomycetaceae</taxon>
        <taxon>Streptomyces</taxon>
    </lineage>
</organism>
<protein>
    <submittedName>
        <fullName evidence="7">DUF6531 domain-containing protein</fullName>
    </submittedName>
</protein>
<keyword evidence="8" id="KW-1185">Reference proteome</keyword>
<dbReference type="Pfam" id="PF21527">
    <property type="entry name" value="Stv"/>
    <property type="match status" value="1"/>
</dbReference>
<reference evidence="7" key="1">
    <citation type="submission" date="2022-08" db="EMBL/GenBank/DDBJ databases">
        <authorList>
            <person name="Somphong A."/>
            <person name="Phongsopitanun W."/>
        </authorList>
    </citation>
    <scope>NUCLEOTIDE SEQUENCE</scope>
    <source>
        <strain evidence="7">LP05-1</strain>
    </source>
</reference>
<evidence type="ECO:0000259" key="3">
    <source>
        <dbReference type="Pfam" id="PF20148"/>
    </source>
</evidence>
<gene>
    <name evidence="7" type="ORF">NX801_27675</name>
</gene>
<evidence type="ECO:0000313" key="8">
    <source>
        <dbReference type="Proteomes" id="UP001431313"/>
    </source>
</evidence>
<dbReference type="Pfam" id="PF05593">
    <property type="entry name" value="RHS_repeat"/>
    <property type="match status" value="8"/>
</dbReference>
<dbReference type="RefSeq" id="WP_258790672.1">
    <property type="nucleotide sequence ID" value="NZ_JANUGQ010000034.1"/>
</dbReference>
<evidence type="ECO:0000256" key="2">
    <source>
        <dbReference type="SAM" id="MobiDB-lite"/>
    </source>
</evidence>
<dbReference type="InterPro" id="IPR031325">
    <property type="entry name" value="RHS_repeat"/>
</dbReference>
<keyword evidence="1" id="KW-0677">Repeat</keyword>
<evidence type="ECO:0000259" key="4">
    <source>
        <dbReference type="Pfam" id="PF21527"/>
    </source>
</evidence>
<feature type="compositionally biased region" description="Basic and acidic residues" evidence="2">
    <location>
        <begin position="410"/>
        <end position="427"/>
    </location>
</feature>
<evidence type="ECO:0000256" key="1">
    <source>
        <dbReference type="ARBA" id="ARBA00022737"/>
    </source>
</evidence>
<dbReference type="Proteomes" id="UP001431313">
    <property type="component" value="Unassembled WGS sequence"/>
</dbReference>
<feature type="region of interest" description="Disordered" evidence="2">
    <location>
        <begin position="191"/>
        <end position="263"/>
    </location>
</feature>
<feature type="compositionally biased region" description="Low complexity" evidence="2">
    <location>
        <begin position="239"/>
        <end position="256"/>
    </location>
</feature>
<dbReference type="PANTHER" id="PTHR32305:SF15">
    <property type="entry name" value="PROTEIN RHSA-RELATED"/>
    <property type="match status" value="1"/>
</dbReference>
<feature type="domain" description="Teneurin-like YD-shell" evidence="6">
    <location>
        <begin position="1113"/>
        <end position="1429"/>
    </location>
</feature>
<sequence>MGLLGDLGDGIKSGVNKGLSIGEELIDEGKKKVGEGVDWVTDKAGDKLDDVGLHGAADAVEDWGDGVASDLGATPGEQRLGQTEQADELVHGKPAAIRESAGHLRDFHTAFGHVGDGMRKLDSSSWQGEAGDTFRAKFAVHPVKWAQAADACEKAAGALEAYADTVTWAQEQAGQAVELYRKGKRASEDAKARAAEAKAAGDEAAGDPARRSEPVTDPGEADMKAAQDRLTRAREQRNTAASTAQSAVRAALAHAPAEPPPLERLGDNLADGYQAYNMELTHLGGGILKGGAGLVNFARGLNPVDPYNLTHPAECAQNLSMTLSGLVSTAAHPERVVTAAVDGFKKDPSEFLGRLVPELIGTKGAGLARGGLRLAVKEGTETAASQGLRNGLKTGAEEAASPGARNGARHTVEEEAEDVSRRPGEKVCEKDPVDVATGRMVLPATDLSLPASLPLVVRRQFESSYRLGGWFGLAWSSTLDQRLEIDAQGVVFVGEDGLTLAYPHPAPGVPTLPGHGPRWPLDRVDGGYTLTDPGSGVVRHFGERSGTLAVIDQIDDRNGHWITFEYDADGAPLSLAHSGGYHVRVSTAEGRVTALHLAGAAPDGGDQELIRYGHTGGRLTEVVNSSGRPTRFGYDDRGRITSWTDSNDSHFTYAYDDQDRCVHQSGAAGHLRSSFAYGPADPETGEHTTTVTDSHGHTTRYLINRRRQVVARTDALGATSRYRRDFRNRLLSETDALGHTTALHYDETGNLRTVTRPDGRQARAEYDDLGLPVRLVNPDGTVVRQSFDERGNRTSVTDPAGRVTHLAYDEAGHLTSVTDPLGHTTRIVSDRAGLPLTVTDPLGAVTRYDRDAFGRPVAITDPTGATTRLEWTVEGRPIRRSNPDGTTEAWTYDGEGNCTTHTDPLGGVTRFEYTHFDLLTARTGPDGVRHEFGHDTELRLARVTNPQGLTWSYRYDATGRLADETDFDGRTLSYGHDAAGRLTSRTDALGRTIAFERNELDQIVRKDAAGAVTTYAYDLTDRLAQATGPYGSTLTVLRDRFGRVREETVDGRRMRYSYDELGRRTGRRTPSGATTSWSYDAAGRRAGMLASGRAVDFTYDEAGQELSRRVGGTLTLEHSFDTMGRLSTQAVTGSDGALIQQRAYTYRADGNLTGVDDRLAGSRRFDLDAAGRVTAVHAAGWTETYAYDEAGNQTRATWPAGHPGQEAVGDRTYTGTRITRAGDVRYEHDALGRIVLRQKTRLSRKPDTWRYAWDAEDRLVSAVTPDGSRWRYTYDALGRRTAKLRLSADGQTVVEQVVFTWDGTTLCEQTTTSPELPHPVTLTWDHQGLRPLSQTERITAADAPQEEIDSRFFAIVTDLVGTPSELIDEQGDIAWRTRSTLWGTTAWAADSTAYTPLRFPGQYYDPETGLHYNYFRHYDPETARYLTPDPLGLAPAPNPATYVTNPLMWLDPHGLAPCPLKPQDRRPQPKYGLGEGNEWARSITQKGRTDNSQVISGHGFYEFGAGDATVPPGTWLKFYVEDGKRLSDTLAHEIETGTNHPVVETFGPGSKVPDYTVGPPTDLAISSKSITVNTNTRLSEMMHDRMGPVHVLICREHLNPR</sequence>
<dbReference type="Gene3D" id="2.180.10.10">
    <property type="entry name" value="RHS repeat-associated core"/>
    <property type="match status" value="3"/>
</dbReference>
<dbReference type="EMBL" id="JANUGQ010000034">
    <property type="protein sequence ID" value="MCS0639350.1"/>
    <property type="molecule type" value="Genomic_DNA"/>
</dbReference>
<evidence type="ECO:0000313" key="7">
    <source>
        <dbReference type="EMBL" id="MCS0639350.1"/>
    </source>
</evidence>
<dbReference type="InterPro" id="IPR006530">
    <property type="entry name" value="YD"/>
</dbReference>
<feature type="compositionally biased region" description="Basic and acidic residues" evidence="2">
    <location>
        <begin position="191"/>
        <end position="201"/>
    </location>
</feature>
<feature type="domain" description="Putative T7SS secretion signal" evidence="5">
    <location>
        <begin position="23"/>
        <end position="259"/>
    </location>
</feature>
<dbReference type="InterPro" id="IPR049082">
    <property type="entry name" value="T7SS_signal"/>
</dbReference>
<proteinExistence type="predicted"/>
<dbReference type="InterPro" id="IPR045351">
    <property type="entry name" value="DUF6531"/>
</dbReference>
<dbReference type="Pfam" id="PF21725">
    <property type="entry name" value="T7SS_signal"/>
    <property type="match status" value="1"/>
</dbReference>
<dbReference type="NCBIfam" id="TIGR03696">
    <property type="entry name" value="Rhs_assc_core"/>
    <property type="match status" value="1"/>
</dbReference>
<feature type="domain" description="Putative adhesin Stv" evidence="4">
    <location>
        <begin position="1494"/>
        <end position="1596"/>
    </location>
</feature>
<dbReference type="InterPro" id="IPR050708">
    <property type="entry name" value="T6SS_VgrG/RHS"/>
</dbReference>
<feature type="domain" description="DUF6531" evidence="3">
    <location>
        <begin position="431"/>
        <end position="502"/>
    </location>
</feature>
<accession>A0ABT2CPI8</accession>
<dbReference type="Pfam" id="PF25023">
    <property type="entry name" value="TEN_YD-shell"/>
    <property type="match status" value="1"/>
</dbReference>
<comment type="caution">
    <text evidence="7">The sequence shown here is derived from an EMBL/GenBank/DDBJ whole genome shotgun (WGS) entry which is preliminary data.</text>
</comment>
<name>A0ABT2CPI8_9ACTN</name>
<dbReference type="InterPro" id="IPR049002">
    <property type="entry name" value="Stv"/>
</dbReference>
<evidence type="ECO:0000259" key="6">
    <source>
        <dbReference type="Pfam" id="PF25023"/>
    </source>
</evidence>